<name>A0A2I0AF31_9ASPA</name>
<proteinExistence type="predicted"/>
<feature type="compositionally biased region" description="Basic and acidic residues" evidence="1">
    <location>
        <begin position="311"/>
        <end position="324"/>
    </location>
</feature>
<gene>
    <name evidence="2" type="ORF">AXF42_Ash018172</name>
</gene>
<feature type="compositionally biased region" description="Low complexity" evidence="1">
    <location>
        <begin position="910"/>
        <end position="920"/>
    </location>
</feature>
<feature type="region of interest" description="Disordered" evidence="1">
    <location>
        <begin position="306"/>
        <end position="333"/>
    </location>
</feature>
<dbReference type="Proteomes" id="UP000236161">
    <property type="component" value="Unassembled WGS sequence"/>
</dbReference>
<feature type="compositionally biased region" description="Acidic residues" evidence="1">
    <location>
        <begin position="406"/>
        <end position="421"/>
    </location>
</feature>
<feature type="region of interest" description="Disordered" evidence="1">
    <location>
        <begin position="1228"/>
        <end position="1259"/>
    </location>
</feature>
<feature type="compositionally biased region" description="Polar residues" evidence="1">
    <location>
        <begin position="861"/>
        <end position="877"/>
    </location>
</feature>
<protein>
    <recommendedName>
        <fullName evidence="4">COP1-interacting protein 7</fullName>
    </recommendedName>
</protein>
<feature type="compositionally biased region" description="Polar residues" evidence="1">
    <location>
        <begin position="1037"/>
        <end position="1049"/>
    </location>
</feature>
<evidence type="ECO:0000256" key="1">
    <source>
        <dbReference type="SAM" id="MobiDB-lite"/>
    </source>
</evidence>
<dbReference type="STRING" id="1088818.A0A2I0AF31"/>
<dbReference type="PANTHER" id="PTHR31008">
    <property type="entry name" value="COP1-INTERACTING PROTEIN-RELATED"/>
    <property type="match status" value="1"/>
</dbReference>
<feature type="compositionally biased region" description="Low complexity" evidence="1">
    <location>
        <begin position="928"/>
        <end position="939"/>
    </location>
</feature>
<feature type="region of interest" description="Disordered" evidence="1">
    <location>
        <begin position="766"/>
        <end position="821"/>
    </location>
</feature>
<feature type="compositionally biased region" description="Polar residues" evidence="1">
    <location>
        <begin position="962"/>
        <end position="981"/>
    </location>
</feature>
<feature type="compositionally biased region" description="Basic and acidic residues" evidence="1">
    <location>
        <begin position="471"/>
        <end position="496"/>
    </location>
</feature>
<evidence type="ECO:0008006" key="4">
    <source>
        <dbReference type="Google" id="ProtNLM"/>
    </source>
</evidence>
<organism evidence="2 3">
    <name type="scientific">Apostasia shenzhenica</name>
    <dbReference type="NCBI Taxonomy" id="1088818"/>
    <lineage>
        <taxon>Eukaryota</taxon>
        <taxon>Viridiplantae</taxon>
        <taxon>Streptophyta</taxon>
        <taxon>Embryophyta</taxon>
        <taxon>Tracheophyta</taxon>
        <taxon>Spermatophyta</taxon>
        <taxon>Magnoliopsida</taxon>
        <taxon>Liliopsida</taxon>
        <taxon>Asparagales</taxon>
        <taxon>Orchidaceae</taxon>
        <taxon>Apostasioideae</taxon>
        <taxon>Apostasia</taxon>
    </lineage>
</organism>
<accession>A0A2I0AF31</accession>
<keyword evidence="3" id="KW-1185">Reference proteome</keyword>
<reference evidence="2 3" key="1">
    <citation type="journal article" date="2017" name="Nature">
        <title>The Apostasia genome and the evolution of orchids.</title>
        <authorList>
            <person name="Zhang G.Q."/>
            <person name="Liu K.W."/>
            <person name="Li Z."/>
            <person name="Lohaus R."/>
            <person name="Hsiao Y.Y."/>
            <person name="Niu S.C."/>
            <person name="Wang J.Y."/>
            <person name="Lin Y.C."/>
            <person name="Xu Q."/>
            <person name="Chen L.J."/>
            <person name="Yoshida K."/>
            <person name="Fujiwara S."/>
            <person name="Wang Z.W."/>
            <person name="Zhang Y.Q."/>
            <person name="Mitsuda N."/>
            <person name="Wang M."/>
            <person name="Liu G.H."/>
            <person name="Pecoraro L."/>
            <person name="Huang H.X."/>
            <person name="Xiao X.J."/>
            <person name="Lin M."/>
            <person name="Wu X.Y."/>
            <person name="Wu W.L."/>
            <person name="Chen Y.Y."/>
            <person name="Chang S.B."/>
            <person name="Sakamoto S."/>
            <person name="Ohme-Takagi M."/>
            <person name="Yagi M."/>
            <person name="Zeng S.J."/>
            <person name="Shen C.Y."/>
            <person name="Yeh C.M."/>
            <person name="Luo Y.B."/>
            <person name="Tsai W.C."/>
            <person name="Van de Peer Y."/>
            <person name="Liu Z.J."/>
        </authorList>
    </citation>
    <scope>NUCLEOTIDE SEQUENCE [LARGE SCALE GENOMIC DNA]</scope>
    <source>
        <strain evidence="3">cv. Shenzhen</strain>
        <tissue evidence="2">Stem</tissue>
    </source>
</reference>
<evidence type="ECO:0000313" key="2">
    <source>
        <dbReference type="EMBL" id="PKA54162.1"/>
    </source>
</evidence>
<feature type="region of interest" description="Disordered" evidence="1">
    <location>
        <begin position="1021"/>
        <end position="1058"/>
    </location>
</feature>
<feature type="region of interest" description="Disordered" evidence="1">
    <location>
        <begin position="392"/>
        <end position="440"/>
    </location>
</feature>
<dbReference type="EMBL" id="KZ451984">
    <property type="protein sequence ID" value="PKA54162.1"/>
    <property type="molecule type" value="Genomic_DNA"/>
</dbReference>
<sequence>MRSETRLDSAVFQLTPTRTRCDLVITANGKTEKIASGLVNPFLSHLKTAQEQIAKGGYSIKLEPDPATEAAWFTKTTVERFVRFVSTPEVLERVNTIETEILQIEEAISIQGNDYLALNSVEEHQQIRSTGSNEGNKPTFDTDADKAIVLYKPGSQPTPIESNGSRVNEENSKVHLLRVLESRKKVLQKEQAMAFARATAANFDLETMTHLISFAESFGASRLREACIQYMQLWKGKHETGQWIEVEAAEALSYRSEYSPLANSGIILSGDSMKPREFVEAWPVSGGGISSESNVDLGSQVKGEFNGLSSDNDKAKRQYLDPHIPHGPSEYHQGQVQQLPFPQWTSQPGPHIYQPYGMHPMPYYQTYPGNGQFFHPPYPPVEDPRFTNYNRKEKKKHSNHGKDGISDLEDGTEESESECEEETHNGRSSHQKAGRSRKKKGVVVIRNLNYIAGKGSGIGNGLDSTTESEMEENKDSISDSGERKQRSSEYAKTKDFHNKSLKISDAHGMDQGMNFHEADAGNWQAFQSFLLRAEEKLNSAAEGDIFAGEKESLARKGHKKGGFDPILLERITDNCNGERDMEFDEVSGRASRTKLVASNEELIVSSDGKGLVDSQPVALFTEIEGGIIGYRKAPNDSFIIDGREKQMGNKISADPLVDCENVCGGYSEKSSSHHVIDDSFMVSVRSGSHHELGADLRVPVDVDSEFLSAPQRKADPSIDEETKISYVPDDLTLMLDNTRGSESLGFDPAIDYDIQVPLLVKQEAEKEDAVATSTKESIKKTDLENKLKSPQDGLQKKRKDAMMRKVASLRSTPLTEAQKKAEKLRNYKADLQKQKKEQEEENIRRLDALKRERQKRIAARSGSNGVHSSGYLQQPRSSLPVKVSASAYKMSKFLDSETGSSSPLQKLSRRSSSTVSCDSSHATKTTKSYELSQPSSSLPELRKENIKQENSTSVAIRRLSKSKGNTVHSAPAKSASTNQVRQKPLAEEPQSKKISAIIQLDKTKSATLPELKIKTYRTPSEDVRNKAATKQHKGAENRSSVMSNNNNANRSEEKAPCYTCSDENPVIEKTVVVLENEAVHTPMVQTSMGKTDSVDKSCREVKRETSGEDTGIAAVRAPPLPFDADEIKNPGGRNHVDQLNSYEIENDFSKDEFQKVSLPTVTGKTCQAPIAKASTMEVAASGIDIINAGPSYVQSFSLLDQMDETYEKPRHKGSKGLRKLWKLGRRTSASTSGDAVMDSDGSVVEDHSEATSNDNSTLKNLISQDENHSRETPPKVSRHFSILSPFRGRTNEKKVAMNL</sequence>
<dbReference type="PANTHER" id="PTHR31008:SF2">
    <property type="entry name" value="COP1-INTERACTING PROTEIN-LIKE PROTEIN"/>
    <property type="match status" value="1"/>
</dbReference>
<dbReference type="OrthoDB" id="2020180at2759"/>
<feature type="compositionally biased region" description="Basic residues" evidence="1">
    <location>
        <begin position="427"/>
        <end position="440"/>
    </location>
</feature>
<feature type="region of interest" description="Disordered" evidence="1">
    <location>
        <begin position="895"/>
        <end position="992"/>
    </location>
</feature>
<evidence type="ECO:0000313" key="3">
    <source>
        <dbReference type="Proteomes" id="UP000236161"/>
    </source>
</evidence>
<feature type="region of interest" description="Disordered" evidence="1">
    <location>
        <begin position="455"/>
        <end position="496"/>
    </location>
</feature>
<feature type="compositionally biased region" description="Polar residues" evidence="1">
    <location>
        <begin position="1250"/>
        <end position="1259"/>
    </location>
</feature>
<feature type="compositionally biased region" description="Basic and acidic residues" evidence="1">
    <location>
        <begin position="776"/>
        <end position="789"/>
    </location>
</feature>
<feature type="region of interest" description="Disordered" evidence="1">
    <location>
        <begin position="854"/>
        <end position="879"/>
    </location>
</feature>